<feature type="transmembrane region" description="Helical" evidence="2">
    <location>
        <begin position="31"/>
        <end position="52"/>
    </location>
</feature>
<keyword evidence="2" id="KW-1133">Transmembrane helix</keyword>
<proteinExistence type="predicted"/>
<keyword evidence="4" id="KW-1185">Reference proteome</keyword>
<name>A0AAU7EER5_9FLAO</name>
<feature type="transmembrane region" description="Helical" evidence="2">
    <location>
        <begin position="72"/>
        <end position="92"/>
    </location>
</feature>
<evidence type="ECO:0000256" key="1">
    <source>
        <dbReference type="SAM" id="MobiDB-lite"/>
    </source>
</evidence>
<reference evidence="3" key="1">
    <citation type="submission" date="2024-04" db="EMBL/GenBank/DDBJ databases">
        <title>Mariniflexile litorale, isolated from the shallow sediments of the Sea of Japan.</title>
        <authorList>
            <person name="Romanenko L."/>
            <person name="Isaeva M."/>
        </authorList>
    </citation>
    <scope>NUCLEOTIDE SEQUENCE [LARGE SCALE GENOMIC DNA]</scope>
    <source>
        <strain evidence="3">KMM 9835</strain>
    </source>
</reference>
<evidence type="ECO:0000313" key="4">
    <source>
        <dbReference type="Proteomes" id="UP001224325"/>
    </source>
</evidence>
<accession>A0AAU7EER5</accession>
<evidence type="ECO:0000256" key="2">
    <source>
        <dbReference type="SAM" id="Phobius"/>
    </source>
</evidence>
<dbReference type="RefSeq" id="WP_308993986.1">
    <property type="nucleotide sequence ID" value="NZ_CP155618.1"/>
</dbReference>
<evidence type="ECO:0000313" key="3">
    <source>
        <dbReference type="EMBL" id="XBL14119.1"/>
    </source>
</evidence>
<dbReference type="EMBL" id="CP155618">
    <property type="protein sequence ID" value="XBL14119.1"/>
    <property type="molecule type" value="Genomic_DNA"/>
</dbReference>
<gene>
    <name evidence="3" type="ORF">QLS71_017595</name>
</gene>
<feature type="region of interest" description="Disordered" evidence="1">
    <location>
        <begin position="234"/>
        <end position="255"/>
    </location>
</feature>
<dbReference type="KEGG" id="mlil:QLS71_017595"/>
<feature type="compositionally biased region" description="Basic and acidic residues" evidence="1">
    <location>
        <begin position="234"/>
        <end position="248"/>
    </location>
</feature>
<protein>
    <recommendedName>
        <fullName evidence="5">Superinfection exclusion protein B</fullName>
    </recommendedName>
</protein>
<dbReference type="Proteomes" id="UP001224325">
    <property type="component" value="Chromosome"/>
</dbReference>
<evidence type="ECO:0008006" key="5">
    <source>
        <dbReference type="Google" id="ProtNLM"/>
    </source>
</evidence>
<sequence length="255" mass="29895">MSTDKEKNITKEDTAELKSKNTFQKIWSDSVFSKLIATGIIFLLPFFSALVYKLLEGKSVKEFLKDIFHYEIKLYILLLLSLLLILGYFVYLKFFKKKNDYQKEFLSQKIGNYRFGDLNNILLTTYKEIPNHLQFKIGLKELDLLTLFKLFMPQFSFGVGWNDQAEYSDFLHYQLGPDLIAYELCEKKPSLDNNTPGNINTFDIVTSENGFKFFALLESIDRLENRESYEKEFAENQKKKDDISDKRKASVQHSI</sequence>
<keyword evidence="2" id="KW-0472">Membrane</keyword>
<dbReference type="AlphaFoldDB" id="A0AAU7EER5"/>
<organism evidence="3 4">
    <name type="scientific">Mariniflexile litorale</name>
    <dbReference type="NCBI Taxonomy" id="3045158"/>
    <lineage>
        <taxon>Bacteria</taxon>
        <taxon>Pseudomonadati</taxon>
        <taxon>Bacteroidota</taxon>
        <taxon>Flavobacteriia</taxon>
        <taxon>Flavobacteriales</taxon>
        <taxon>Flavobacteriaceae</taxon>
        <taxon>Mariniflexile</taxon>
    </lineage>
</organism>
<keyword evidence="2" id="KW-0812">Transmembrane</keyword>